<reference evidence="2" key="1">
    <citation type="submission" date="2022-01" db="EMBL/GenBank/DDBJ databases">
        <authorList>
            <person name="King R."/>
        </authorList>
    </citation>
    <scope>NUCLEOTIDE SEQUENCE</scope>
</reference>
<dbReference type="PROSITE" id="PS50011">
    <property type="entry name" value="PROTEIN_KINASE_DOM"/>
    <property type="match status" value="1"/>
</dbReference>
<dbReference type="InterPro" id="IPR051681">
    <property type="entry name" value="Ser/Thr_Kinases-Pseudokinases"/>
</dbReference>
<dbReference type="InterPro" id="IPR008271">
    <property type="entry name" value="Ser/Thr_kinase_AS"/>
</dbReference>
<evidence type="ECO:0000313" key="3">
    <source>
        <dbReference type="Proteomes" id="UP001153636"/>
    </source>
</evidence>
<dbReference type="SUPFAM" id="SSF56112">
    <property type="entry name" value="Protein kinase-like (PK-like)"/>
    <property type="match status" value="1"/>
</dbReference>
<gene>
    <name evidence="2" type="ORF">PSYICH_LOCUS15004</name>
</gene>
<protein>
    <recommendedName>
        <fullName evidence="1">Protein kinase domain-containing protein</fullName>
    </recommendedName>
</protein>
<name>A0A9P0D644_9CUCU</name>
<dbReference type="Proteomes" id="UP001153636">
    <property type="component" value="Chromosome 9"/>
</dbReference>
<accession>A0A9P0D644</accession>
<dbReference type="SMART" id="SM00220">
    <property type="entry name" value="S_TKc"/>
    <property type="match status" value="1"/>
</dbReference>
<evidence type="ECO:0000313" key="2">
    <source>
        <dbReference type="EMBL" id="CAH1115318.1"/>
    </source>
</evidence>
<sequence>MDGFKTPLKCNKKMSSVVYIPPSPQMKKIGCGTGVGVYELQRSPLPDKFRSPWAVKKLIKSFKNRDYAKFVNDRVQSEAEILRKLDHPNIVGFRAFTIDKDGTNILAMEECSSSLGDLIECRLDYLGEVPYPPETILNVSHDIAKALDYLHNKMFLLHCDIKSFNILVKGEFEICKLCDFGVCLPLTESGELDFTKTDGEAEYTGTPCWCPPEVLKSNQEITTKADIYSFGLVMWEMLALSPPIDDELVEENVTDVNIERKRPDLPDIDLGPEYNLVLEMYFCCTAFEKHKRPAAHDLVGVLHDSLQKYK</sequence>
<evidence type="ECO:0000259" key="1">
    <source>
        <dbReference type="PROSITE" id="PS50011"/>
    </source>
</evidence>
<feature type="domain" description="Protein kinase" evidence="1">
    <location>
        <begin position="23"/>
        <end position="306"/>
    </location>
</feature>
<dbReference type="Gene3D" id="1.10.510.10">
    <property type="entry name" value="Transferase(Phosphotransferase) domain 1"/>
    <property type="match status" value="1"/>
</dbReference>
<dbReference type="InterPro" id="IPR000719">
    <property type="entry name" value="Prot_kinase_dom"/>
</dbReference>
<dbReference type="EMBL" id="OV651821">
    <property type="protein sequence ID" value="CAH1115318.1"/>
    <property type="molecule type" value="Genomic_DNA"/>
</dbReference>
<dbReference type="PANTHER" id="PTHR44329">
    <property type="entry name" value="SERINE/THREONINE-PROTEIN KINASE TNNI3K-RELATED"/>
    <property type="match status" value="1"/>
</dbReference>
<dbReference type="Pfam" id="PF00069">
    <property type="entry name" value="Pkinase"/>
    <property type="match status" value="1"/>
</dbReference>
<proteinExistence type="predicted"/>
<dbReference type="AlphaFoldDB" id="A0A9P0D644"/>
<dbReference type="PROSITE" id="PS00108">
    <property type="entry name" value="PROTEIN_KINASE_ST"/>
    <property type="match status" value="1"/>
</dbReference>
<dbReference type="OrthoDB" id="4062651at2759"/>
<dbReference type="InterPro" id="IPR011009">
    <property type="entry name" value="Kinase-like_dom_sf"/>
</dbReference>
<organism evidence="2 3">
    <name type="scientific">Psylliodes chrysocephalus</name>
    <dbReference type="NCBI Taxonomy" id="3402493"/>
    <lineage>
        <taxon>Eukaryota</taxon>
        <taxon>Metazoa</taxon>
        <taxon>Ecdysozoa</taxon>
        <taxon>Arthropoda</taxon>
        <taxon>Hexapoda</taxon>
        <taxon>Insecta</taxon>
        <taxon>Pterygota</taxon>
        <taxon>Neoptera</taxon>
        <taxon>Endopterygota</taxon>
        <taxon>Coleoptera</taxon>
        <taxon>Polyphaga</taxon>
        <taxon>Cucujiformia</taxon>
        <taxon>Chrysomeloidea</taxon>
        <taxon>Chrysomelidae</taxon>
        <taxon>Galerucinae</taxon>
        <taxon>Alticini</taxon>
        <taxon>Psylliodes</taxon>
    </lineage>
</organism>
<dbReference type="GO" id="GO:0005524">
    <property type="term" value="F:ATP binding"/>
    <property type="evidence" value="ECO:0007669"/>
    <property type="project" value="InterPro"/>
</dbReference>
<dbReference type="GO" id="GO:0004674">
    <property type="term" value="F:protein serine/threonine kinase activity"/>
    <property type="evidence" value="ECO:0007669"/>
    <property type="project" value="TreeGrafter"/>
</dbReference>
<keyword evidence="3" id="KW-1185">Reference proteome</keyword>